<keyword evidence="2" id="KW-1185">Reference proteome</keyword>
<evidence type="ECO:0008006" key="3">
    <source>
        <dbReference type="Google" id="ProtNLM"/>
    </source>
</evidence>
<dbReference type="PANTHER" id="PTHR10909">
    <property type="entry name" value="ELECTRON TRANSPORT OXIDOREDUCTASE"/>
    <property type="match status" value="1"/>
</dbReference>
<proteinExistence type="predicted"/>
<reference evidence="1 2" key="1">
    <citation type="journal article" date="2014" name="PLoS Genet.">
        <title>Analysis of the Phlebiopsis gigantea genome, transcriptome and secretome provides insight into its pioneer colonization strategies of wood.</title>
        <authorList>
            <person name="Hori C."/>
            <person name="Ishida T."/>
            <person name="Igarashi K."/>
            <person name="Samejima M."/>
            <person name="Suzuki H."/>
            <person name="Master E."/>
            <person name="Ferreira P."/>
            <person name="Ruiz-Duenas F.J."/>
            <person name="Held B."/>
            <person name="Canessa P."/>
            <person name="Larrondo L.F."/>
            <person name="Schmoll M."/>
            <person name="Druzhinina I.S."/>
            <person name="Kubicek C.P."/>
            <person name="Gaskell J.A."/>
            <person name="Kersten P."/>
            <person name="St John F."/>
            <person name="Glasner J."/>
            <person name="Sabat G."/>
            <person name="Splinter BonDurant S."/>
            <person name="Syed K."/>
            <person name="Yadav J."/>
            <person name="Mgbeahuruike A.C."/>
            <person name="Kovalchuk A."/>
            <person name="Asiegbu F.O."/>
            <person name="Lackner G."/>
            <person name="Hoffmeister D."/>
            <person name="Rencoret J."/>
            <person name="Gutierrez A."/>
            <person name="Sun H."/>
            <person name="Lindquist E."/>
            <person name="Barry K."/>
            <person name="Riley R."/>
            <person name="Grigoriev I.V."/>
            <person name="Henrissat B."/>
            <person name="Kues U."/>
            <person name="Berka R.M."/>
            <person name="Martinez A.T."/>
            <person name="Covert S.F."/>
            <person name="Blanchette R.A."/>
            <person name="Cullen D."/>
        </authorList>
    </citation>
    <scope>NUCLEOTIDE SEQUENCE [LARGE SCALE GENOMIC DNA]</scope>
    <source>
        <strain evidence="1 2">11061_1 CR5-6</strain>
    </source>
</reference>
<dbReference type="InterPro" id="IPR046373">
    <property type="entry name" value="Acyl-CoA_Oxase/DH_mid-dom_sf"/>
</dbReference>
<dbReference type="GO" id="GO:0055088">
    <property type="term" value="P:lipid homeostasis"/>
    <property type="evidence" value="ECO:0007669"/>
    <property type="project" value="TreeGrafter"/>
</dbReference>
<organism evidence="1 2">
    <name type="scientific">Phlebiopsis gigantea (strain 11061_1 CR5-6)</name>
    <name type="common">White-rot fungus</name>
    <name type="synonym">Peniophora gigantea</name>
    <dbReference type="NCBI Taxonomy" id="745531"/>
    <lineage>
        <taxon>Eukaryota</taxon>
        <taxon>Fungi</taxon>
        <taxon>Dikarya</taxon>
        <taxon>Basidiomycota</taxon>
        <taxon>Agaricomycotina</taxon>
        <taxon>Agaricomycetes</taxon>
        <taxon>Polyporales</taxon>
        <taxon>Phanerochaetaceae</taxon>
        <taxon>Phlebiopsis</taxon>
    </lineage>
</organism>
<protein>
    <recommendedName>
        <fullName evidence="3">Acyl-coenzyme A oxidase N-terminal domain-containing protein</fullName>
    </recommendedName>
</protein>
<gene>
    <name evidence="1" type="ORF">PHLGIDRAFT_118175</name>
</gene>
<sequence>MERVPPSELHNHWAWAARPEFMNPGDRVKLAYERARAVVESYNLTAEEIDKCVPRFWDMQCHGLNSRDVGSSNVLFLHVNLFLGTLIPLLKRRPDLAPIIDGALKTEFFGGFLLTEVGHGLDVTNIETTATQVDDGFVLHTPTPGAAKIMPPTGFTHGFTKLALVFARLVVDGEYRGVHPFLVTLCTGRGMCTGISSSTLPPRAGTSPLDYAITTFDYVRLPPG</sequence>
<accession>A0A0C3PLP1</accession>
<name>A0A0C3PLP1_PHLG1</name>
<dbReference type="GO" id="GO:0005777">
    <property type="term" value="C:peroxisome"/>
    <property type="evidence" value="ECO:0007669"/>
    <property type="project" value="InterPro"/>
</dbReference>
<feature type="non-terminal residue" evidence="1">
    <location>
        <position position="224"/>
    </location>
</feature>
<dbReference type="GO" id="GO:0033540">
    <property type="term" value="P:fatty acid beta-oxidation using acyl-CoA oxidase"/>
    <property type="evidence" value="ECO:0007669"/>
    <property type="project" value="TreeGrafter"/>
</dbReference>
<evidence type="ECO:0000313" key="2">
    <source>
        <dbReference type="Proteomes" id="UP000053257"/>
    </source>
</evidence>
<dbReference type="PANTHER" id="PTHR10909:SF382">
    <property type="entry name" value="ACYL-COENZYME A OXIDASE"/>
    <property type="match status" value="1"/>
</dbReference>
<evidence type="ECO:0000313" key="1">
    <source>
        <dbReference type="EMBL" id="KIP07408.1"/>
    </source>
</evidence>
<dbReference type="InterPro" id="IPR012258">
    <property type="entry name" value="Acyl-CoA_oxidase"/>
</dbReference>
<dbReference type="InterPro" id="IPR009100">
    <property type="entry name" value="AcylCoA_DH/oxidase_NM_dom_sf"/>
</dbReference>
<dbReference type="GO" id="GO:0003997">
    <property type="term" value="F:acyl-CoA oxidase activity"/>
    <property type="evidence" value="ECO:0007669"/>
    <property type="project" value="InterPro"/>
</dbReference>
<dbReference type="Proteomes" id="UP000053257">
    <property type="component" value="Unassembled WGS sequence"/>
</dbReference>
<dbReference type="OrthoDB" id="538336at2759"/>
<dbReference type="AlphaFoldDB" id="A0A0C3PLP1"/>
<dbReference type="GO" id="GO:0005504">
    <property type="term" value="F:fatty acid binding"/>
    <property type="evidence" value="ECO:0007669"/>
    <property type="project" value="TreeGrafter"/>
</dbReference>
<dbReference type="EMBL" id="KN840498">
    <property type="protein sequence ID" value="KIP07408.1"/>
    <property type="molecule type" value="Genomic_DNA"/>
</dbReference>
<dbReference type="GO" id="GO:0071949">
    <property type="term" value="F:FAD binding"/>
    <property type="evidence" value="ECO:0007669"/>
    <property type="project" value="InterPro"/>
</dbReference>
<dbReference type="SUPFAM" id="SSF56645">
    <property type="entry name" value="Acyl-CoA dehydrogenase NM domain-like"/>
    <property type="match status" value="1"/>
</dbReference>
<dbReference type="STRING" id="745531.A0A0C3PLP1"/>
<dbReference type="Gene3D" id="2.40.110.10">
    <property type="entry name" value="Butyryl-CoA Dehydrogenase, subunit A, domain 2"/>
    <property type="match status" value="1"/>
</dbReference>
<dbReference type="HOGENOM" id="CLU_1357513_0_0_1"/>